<proteinExistence type="predicted"/>
<sequence>MPMVKNLENVHQELMDIARQSNKLSYTKYSFDDVEKLQNRLRLIDSQYNEARFRDMTSDNGCYEEEGQAQVSDELVKVHKTLHIMLTRIDN</sequence>
<evidence type="ECO:0000313" key="1">
    <source>
        <dbReference type="EMBL" id="KAG2198263.1"/>
    </source>
</evidence>
<dbReference type="OrthoDB" id="2098303at2759"/>
<dbReference type="EMBL" id="JAEPRD010000114">
    <property type="protein sequence ID" value="KAG2198263.1"/>
    <property type="molecule type" value="Genomic_DNA"/>
</dbReference>
<protein>
    <submittedName>
        <fullName evidence="1">Uncharacterized protein</fullName>
    </submittedName>
</protein>
<keyword evidence="2" id="KW-1185">Reference proteome</keyword>
<evidence type="ECO:0000313" key="2">
    <source>
        <dbReference type="Proteomes" id="UP000603453"/>
    </source>
</evidence>
<reference evidence="1" key="1">
    <citation type="submission" date="2020-12" db="EMBL/GenBank/DDBJ databases">
        <title>Metabolic potential, ecology and presence of endohyphal bacteria is reflected in genomic diversity of Mucoromycotina.</title>
        <authorList>
            <person name="Muszewska A."/>
            <person name="Okrasinska A."/>
            <person name="Steczkiewicz K."/>
            <person name="Drgas O."/>
            <person name="Orlowska M."/>
            <person name="Perlinska-Lenart U."/>
            <person name="Aleksandrzak-Piekarczyk T."/>
            <person name="Szatraj K."/>
            <person name="Zielenkiewicz U."/>
            <person name="Pilsyk S."/>
            <person name="Malc E."/>
            <person name="Mieczkowski P."/>
            <person name="Kruszewska J.S."/>
            <person name="Biernat P."/>
            <person name="Pawlowska J."/>
        </authorList>
    </citation>
    <scope>NUCLEOTIDE SEQUENCE</scope>
    <source>
        <strain evidence="1">WA0000017839</strain>
    </source>
</reference>
<dbReference type="AlphaFoldDB" id="A0A8H7UZY0"/>
<name>A0A8H7UZY0_9FUNG</name>
<organism evidence="1 2">
    <name type="scientific">Mucor saturninus</name>
    <dbReference type="NCBI Taxonomy" id="64648"/>
    <lineage>
        <taxon>Eukaryota</taxon>
        <taxon>Fungi</taxon>
        <taxon>Fungi incertae sedis</taxon>
        <taxon>Mucoromycota</taxon>
        <taxon>Mucoromycotina</taxon>
        <taxon>Mucoromycetes</taxon>
        <taxon>Mucorales</taxon>
        <taxon>Mucorineae</taxon>
        <taxon>Mucoraceae</taxon>
        <taxon>Mucor</taxon>
    </lineage>
</organism>
<gene>
    <name evidence="1" type="ORF">INT47_004347</name>
</gene>
<comment type="caution">
    <text evidence="1">The sequence shown here is derived from an EMBL/GenBank/DDBJ whole genome shotgun (WGS) entry which is preliminary data.</text>
</comment>
<dbReference type="Proteomes" id="UP000603453">
    <property type="component" value="Unassembled WGS sequence"/>
</dbReference>
<accession>A0A8H7UZY0</accession>